<dbReference type="SUPFAM" id="SSF53474">
    <property type="entry name" value="alpha/beta-Hydrolases"/>
    <property type="match status" value="1"/>
</dbReference>
<evidence type="ECO:0000313" key="4">
    <source>
        <dbReference type="Proteomes" id="UP000254293"/>
    </source>
</evidence>
<dbReference type="EMBL" id="UGJJ01000001">
    <property type="protein sequence ID" value="STR00327.1"/>
    <property type="molecule type" value="Genomic_DNA"/>
</dbReference>
<keyword evidence="1" id="KW-0378">Hydrolase</keyword>
<evidence type="ECO:0000259" key="2">
    <source>
        <dbReference type="Pfam" id="PF12146"/>
    </source>
</evidence>
<dbReference type="Pfam" id="PF12146">
    <property type="entry name" value="Hydrolase_4"/>
    <property type="match status" value="1"/>
</dbReference>
<dbReference type="AlphaFoldDB" id="A0A377QZ90"/>
<dbReference type="GO" id="GO:0004252">
    <property type="term" value="F:serine-type endopeptidase activity"/>
    <property type="evidence" value="ECO:0007669"/>
    <property type="project" value="InterPro"/>
</dbReference>
<keyword evidence="4" id="KW-1185">Reference proteome</keyword>
<proteinExistence type="predicted"/>
<gene>
    <name evidence="3" type="ORF">NCTC13336_00529</name>
</gene>
<dbReference type="InterPro" id="IPR002471">
    <property type="entry name" value="Pept_S9_AS"/>
</dbReference>
<dbReference type="Gene3D" id="3.40.50.1820">
    <property type="entry name" value="alpha/beta hydrolase"/>
    <property type="match status" value="1"/>
</dbReference>
<protein>
    <submittedName>
        <fullName evidence="3">Esterase/lipase</fullName>
    </submittedName>
</protein>
<dbReference type="PANTHER" id="PTHR42103">
    <property type="entry name" value="ALPHA/BETA-HYDROLASES SUPERFAMILY PROTEIN"/>
    <property type="match status" value="1"/>
</dbReference>
<organism evidence="3 4">
    <name type="scientific">Kingella potus</name>
    <dbReference type="NCBI Taxonomy" id="265175"/>
    <lineage>
        <taxon>Bacteria</taxon>
        <taxon>Pseudomonadati</taxon>
        <taxon>Pseudomonadota</taxon>
        <taxon>Betaproteobacteria</taxon>
        <taxon>Neisseriales</taxon>
        <taxon>Neisseriaceae</taxon>
        <taxon>Kingella</taxon>
    </lineage>
</organism>
<name>A0A377QZ90_9NEIS</name>
<dbReference type="Proteomes" id="UP000254293">
    <property type="component" value="Unassembled WGS sequence"/>
</dbReference>
<dbReference type="InterPro" id="IPR022742">
    <property type="entry name" value="Hydrolase_4"/>
</dbReference>
<dbReference type="GO" id="GO:0006508">
    <property type="term" value="P:proteolysis"/>
    <property type="evidence" value="ECO:0007669"/>
    <property type="project" value="InterPro"/>
</dbReference>
<dbReference type="InterPro" id="IPR029058">
    <property type="entry name" value="AB_hydrolase_fold"/>
</dbReference>
<reference evidence="3 4" key="1">
    <citation type="submission" date="2018-06" db="EMBL/GenBank/DDBJ databases">
        <authorList>
            <consortium name="Pathogen Informatics"/>
            <person name="Doyle S."/>
        </authorList>
    </citation>
    <scope>NUCLEOTIDE SEQUENCE [LARGE SCALE GENOMIC DNA]</scope>
    <source>
        <strain evidence="3 4">NCTC13336</strain>
    </source>
</reference>
<accession>A0A377QZ90</accession>
<evidence type="ECO:0000313" key="3">
    <source>
        <dbReference type="EMBL" id="STR00327.1"/>
    </source>
</evidence>
<dbReference type="PANTHER" id="PTHR42103:SF2">
    <property type="entry name" value="AB HYDROLASE-1 DOMAIN-CONTAINING PROTEIN"/>
    <property type="match status" value="1"/>
</dbReference>
<evidence type="ECO:0000256" key="1">
    <source>
        <dbReference type="ARBA" id="ARBA00022801"/>
    </source>
</evidence>
<sequence length="243" mass="25565">MPPAMDKAAPAPVKSRALPCAQHTKGKTVKQPEILTVAGPAGGLETIFLPAQGAERGVAVINHPNPTQGGTNTNKVIQTAAKALCGLGFHCYLPNLRGVGRSAGEHDYGRGETDDCTAVIDFARSRHPQAEQLAIAGFSFGGYVALFAAQCRRPDLLLLLAPAVRHYTGEREPDAPDPARTLLIHGQSDDVVALAQSLDWAAPQEIPVVVLPQAGHFFHGKLIGLRDTIARFVPAVLAGGQAV</sequence>
<feature type="domain" description="Serine aminopeptidase S33" evidence="2">
    <location>
        <begin position="69"/>
        <end position="165"/>
    </location>
</feature>
<dbReference type="PROSITE" id="PS00708">
    <property type="entry name" value="PRO_ENDOPEP_SER"/>
    <property type="match status" value="1"/>
</dbReference>